<keyword evidence="3" id="KW-0804">Transcription</keyword>
<dbReference type="InterPro" id="IPR036390">
    <property type="entry name" value="WH_DNA-bd_sf"/>
</dbReference>
<keyword evidence="6" id="KW-1185">Reference proteome</keyword>
<dbReference type="Proteomes" id="UP000254869">
    <property type="component" value="Unassembled WGS sequence"/>
</dbReference>
<dbReference type="PRINTS" id="PR00598">
    <property type="entry name" value="HTHMARR"/>
</dbReference>
<evidence type="ECO:0000259" key="4">
    <source>
        <dbReference type="PROSITE" id="PS50995"/>
    </source>
</evidence>
<protein>
    <submittedName>
        <fullName evidence="5">DNA-binding MarR family transcriptional regulator</fullName>
    </submittedName>
</protein>
<proteinExistence type="predicted"/>
<accession>A0A370IEM3</accession>
<dbReference type="EMBL" id="QQBC01000001">
    <property type="protein sequence ID" value="RDI69172.1"/>
    <property type="molecule type" value="Genomic_DNA"/>
</dbReference>
<dbReference type="InterPro" id="IPR000835">
    <property type="entry name" value="HTH_MarR-typ"/>
</dbReference>
<dbReference type="Gene3D" id="1.10.10.10">
    <property type="entry name" value="Winged helix-like DNA-binding domain superfamily/Winged helix DNA-binding domain"/>
    <property type="match status" value="1"/>
</dbReference>
<dbReference type="STRING" id="1210086.GCA_001613105_00564"/>
<keyword evidence="2 5" id="KW-0238">DNA-binding</keyword>
<evidence type="ECO:0000313" key="5">
    <source>
        <dbReference type="EMBL" id="RDI69172.1"/>
    </source>
</evidence>
<dbReference type="GO" id="GO:0003700">
    <property type="term" value="F:DNA-binding transcription factor activity"/>
    <property type="evidence" value="ECO:0007669"/>
    <property type="project" value="InterPro"/>
</dbReference>
<dbReference type="RefSeq" id="WP_067991253.1">
    <property type="nucleotide sequence ID" value="NZ_QQBC01000001.1"/>
</dbReference>
<dbReference type="AlphaFoldDB" id="A0A370IEM3"/>
<dbReference type="InterPro" id="IPR036388">
    <property type="entry name" value="WH-like_DNA-bd_sf"/>
</dbReference>
<feature type="domain" description="HTH marR-type" evidence="4">
    <location>
        <begin position="1"/>
        <end position="138"/>
    </location>
</feature>
<evidence type="ECO:0000256" key="2">
    <source>
        <dbReference type="ARBA" id="ARBA00023125"/>
    </source>
</evidence>
<dbReference type="PROSITE" id="PS50995">
    <property type="entry name" value="HTH_MARR_2"/>
    <property type="match status" value="1"/>
</dbReference>
<dbReference type="PANTHER" id="PTHR42756">
    <property type="entry name" value="TRANSCRIPTIONAL REGULATOR, MARR"/>
    <property type="match status" value="1"/>
</dbReference>
<gene>
    <name evidence="5" type="ORF">DFR76_101710</name>
</gene>
<name>A0A370IEM3_9NOCA</name>
<dbReference type="PROSITE" id="PS01117">
    <property type="entry name" value="HTH_MARR_1"/>
    <property type="match status" value="1"/>
</dbReference>
<comment type="caution">
    <text evidence="5">The sequence shown here is derived from an EMBL/GenBank/DDBJ whole genome shotgun (WGS) entry which is preliminary data.</text>
</comment>
<sequence length="146" mass="16401">MNDQSGAEFQNAFWAAKQALMNAAATAYARHGVYDGQQFILRCLWAEDGLAPGEIARRLGLSTPTVTRATTRMEAAGLLRREPHATDRRLVRLHLTDRGRKLERVIEEESDRLVDRALITLDAAERERFVSALRAIERNLGRADGE</sequence>
<dbReference type="PANTHER" id="PTHR42756:SF1">
    <property type="entry name" value="TRANSCRIPTIONAL REPRESSOR OF EMRAB OPERON"/>
    <property type="match status" value="1"/>
</dbReference>
<reference evidence="5 6" key="1">
    <citation type="submission" date="2018-07" db="EMBL/GenBank/DDBJ databases">
        <title>Genomic Encyclopedia of Type Strains, Phase IV (KMG-IV): sequencing the most valuable type-strain genomes for metagenomic binning, comparative biology and taxonomic classification.</title>
        <authorList>
            <person name="Goeker M."/>
        </authorList>
    </citation>
    <scope>NUCLEOTIDE SEQUENCE [LARGE SCALE GENOMIC DNA]</scope>
    <source>
        <strain evidence="5 6">DSM 44290</strain>
    </source>
</reference>
<evidence type="ECO:0000256" key="1">
    <source>
        <dbReference type="ARBA" id="ARBA00023015"/>
    </source>
</evidence>
<evidence type="ECO:0000256" key="3">
    <source>
        <dbReference type="ARBA" id="ARBA00023163"/>
    </source>
</evidence>
<dbReference type="SUPFAM" id="SSF46785">
    <property type="entry name" value="Winged helix' DNA-binding domain"/>
    <property type="match status" value="1"/>
</dbReference>
<evidence type="ECO:0000313" key="6">
    <source>
        <dbReference type="Proteomes" id="UP000254869"/>
    </source>
</evidence>
<dbReference type="Pfam" id="PF01047">
    <property type="entry name" value="MarR"/>
    <property type="match status" value="1"/>
</dbReference>
<organism evidence="5 6">
    <name type="scientific">Nocardia pseudobrasiliensis</name>
    <dbReference type="NCBI Taxonomy" id="45979"/>
    <lineage>
        <taxon>Bacteria</taxon>
        <taxon>Bacillati</taxon>
        <taxon>Actinomycetota</taxon>
        <taxon>Actinomycetes</taxon>
        <taxon>Mycobacteriales</taxon>
        <taxon>Nocardiaceae</taxon>
        <taxon>Nocardia</taxon>
    </lineage>
</organism>
<dbReference type="SMART" id="SM00347">
    <property type="entry name" value="HTH_MARR"/>
    <property type="match status" value="1"/>
</dbReference>
<dbReference type="InterPro" id="IPR023187">
    <property type="entry name" value="Tscrpt_reg_MarR-type_CS"/>
</dbReference>
<dbReference type="GO" id="GO:0003677">
    <property type="term" value="F:DNA binding"/>
    <property type="evidence" value="ECO:0007669"/>
    <property type="project" value="UniProtKB-KW"/>
</dbReference>
<keyword evidence="1" id="KW-0805">Transcription regulation</keyword>